<name>A0A1J5PG91_9ZZZZ</name>
<evidence type="ECO:0000313" key="1">
    <source>
        <dbReference type="EMBL" id="OIQ70438.1"/>
    </source>
</evidence>
<comment type="caution">
    <text evidence="1">The sequence shown here is derived from an EMBL/GenBank/DDBJ whole genome shotgun (WGS) entry which is preliminary data.</text>
</comment>
<dbReference type="AlphaFoldDB" id="A0A1J5PG91"/>
<sequence length="151" mass="16442">MQQTAQRQQQIWLGCDSHLDAAGVEMAVQHGIQQLTALTPVSGRHRATRELCQAVQQTVVDFQPGQTLKNLQRCAGNRLQRQGGLAGLLAHPNGVSRSASCTDLSQGRAAQRGTAPVGRNVPVQRARNVGQNNHRKTKGFNDLAQFINICR</sequence>
<proteinExistence type="predicted"/>
<dbReference type="EMBL" id="MLJW01004204">
    <property type="protein sequence ID" value="OIQ70438.1"/>
    <property type="molecule type" value="Genomic_DNA"/>
</dbReference>
<organism evidence="1">
    <name type="scientific">mine drainage metagenome</name>
    <dbReference type="NCBI Taxonomy" id="410659"/>
    <lineage>
        <taxon>unclassified sequences</taxon>
        <taxon>metagenomes</taxon>
        <taxon>ecological metagenomes</taxon>
    </lineage>
</organism>
<protein>
    <submittedName>
        <fullName evidence="1">Uncharacterized protein</fullName>
    </submittedName>
</protein>
<gene>
    <name evidence="1" type="ORF">GALL_479500</name>
</gene>
<reference evidence="1" key="1">
    <citation type="submission" date="2016-10" db="EMBL/GenBank/DDBJ databases">
        <title>Sequence of Gallionella enrichment culture.</title>
        <authorList>
            <person name="Poehlein A."/>
            <person name="Muehling M."/>
            <person name="Daniel R."/>
        </authorList>
    </citation>
    <scope>NUCLEOTIDE SEQUENCE</scope>
</reference>
<accession>A0A1J5PG91</accession>